<reference evidence="3" key="1">
    <citation type="journal article" date="2020" name="Nature">
        <title>Giant virus diversity and host interactions through global metagenomics.</title>
        <authorList>
            <person name="Schulz F."/>
            <person name="Roux S."/>
            <person name="Paez-Espino D."/>
            <person name="Jungbluth S."/>
            <person name="Walsh D.A."/>
            <person name="Denef V.J."/>
            <person name="McMahon K.D."/>
            <person name="Konstantinidis K.T."/>
            <person name="Eloe-Fadrosh E.A."/>
            <person name="Kyrpides N.C."/>
            <person name="Woyke T."/>
        </authorList>
    </citation>
    <scope>NUCLEOTIDE SEQUENCE</scope>
    <source>
        <strain evidence="3">GVMAG-S-1101172-89</strain>
    </source>
</reference>
<proteinExistence type="predicted"/>
<dbReference type="EMBL" id="MN740808">
    <property type="protein sequence ID" value="QHU12556.1"/>
    <property type="molecule type" value="Genomic_DNA"/>
</dbReference>
<evidence type="ECO:0000313" key="3">
    <source>
        <dbReference type="EMBL" id="QHU12556.1"/>
    </source>
</evidence>
<name>A0A6C0K643_9ZZZZ</name>
<feature type="region of interest" description="Disordered" evidence="1">
    <location>
        <begin position="1681"/>
        <end position="1700"/>
    </location>
</feature>
<evidence type="ECO:0000256" key="2">
    <source>
        <dbReference type="SAM" id="Phobius"/>
    </source>
</evidence>
<keyword evidence="2" id="KW-0812">Transmembrane</keyword>
<keyword evidence="2" id="KW-0472">Membrane</keyword>
<feature type="transmembrane region" description="Helical" evidence="2">
    <location>
        <begin position="5"/>
        <end position="22"/>
    </location>
</feature>
<evidence type="ECO:0000256" key="1">
    <source>
        <dbReference type="SAM" id="MobiDB-lite"/>
    </source>
</evidence>
<sequence>MRFIYIVGILLLIAIGFLVYFYRDWLWGTIDGFQAGGSGGVVFQLFEQRCYNTSVNIGSTDNLRYFPTVNRSTALLICNELKGRLATYGELKTAVMGGLVIDSDKPVMVIDSDLTYVSNNLLLIPKNIDGKGYDEFNTRMANGLCIRRSPDYIARERDARQGWAERKTIWDSILNAGGVDLDYITAAVGMMRQGPHSNYGNAKRCSERYYDLDGYLITKDINWETAPFTNYFLDWPGLTVETTFNRKQNPEETYGHPVCFAPAPPGNTVDVVFPTKAGMGWNNDNDTYTETKFVVSDVTFARTNISIGGTSFTKRYNIRKKGDITPFNGTCPMPSRGVADSTINLVQSTAPPPVSFNTPAPTTPQRSYNILNMDAIYTQVDIAAIDLPIRRDAVIANEQVNISSGIISIKTANTDLYPGANEGGRRVRNAYASLVREAKANKTTVINLINYLQETLSTVLPNYQAHGAIIRALQSGNITTTQFSNMLLKNIDDYYNALLIAISSHPVAFLRKGIINFPSFLNLFKIYNLPDANTIRTYMFGSFQTSRQKEWEIKSDEANHFGMVCQDGTSDYYYNQGWIANWDFNITSQTNYDHNPPTWWCRKTQSKHWETSSCRDGTGYSDWAMTCLKEYYQARTEITDDHYMISSQEIQKTYDIYSSNKYKTVIDANWTPVGDPGNPIITRLVTNPVSIQRNIPVIGSVSVINIKEIEDSISLSICLNFTDTGNIQSQIRISADDYNLYMSPDASAKPEFKTTIDASHNITLNPANTNYNNIHCAIKITERYFFLLAASAQRIISAWATARYQRLGRNIPSFLTVPKSQSFSSTTISIETKHIFLNNIANFYYNNEKTLIGTLDRSGYATINKFVDVFQIGDTIFDVRFEEYRKRGPYFQEQLQTLDTEYNQYKLMNLSKEDQLELESRYLRQKAQLYSADDNFIWGRPQKCGVAAQYVVIESKNGLFDISQILIINSSGQNVALNATFQTSLTNLDYGSAKRYYDPNNGNEYTGEALLTSRRNDENNMRITKEALLLDGNIIPRYSPNTYKTKLPITNLPIILDLGQIHQISVVEVILPANVSEATHDMYSVYLRRIIPATVGSSAFTLGSAGSTSTSMLTGGKLIFRYAGTDNIIQASCPYSIYTRFHVARFYTTVATPLSGSTTPPWTVTGYSKGIDAALTFNSKYNGGVFVDTSKNGGNFVYLPNVTYSLNLGGSANIPPLDCSDPLQIKRTFNHYNILVNSDIFRYETRLSTPFNNFPEETYTATKVTHVGQNNDNCIYRWEDKVVKNNIVSSILREGIFPYPFDTNNFDAYERVLDLNSITIPPAPITTGTNSLTALSPQIDIPEMYMKSVTLDSAGGFCPALQCSDTEVMNSLIGIYNTNIPYYSQNGSMGGSFPQISKIHKAITPNSSQCEFLVDTIEGTQRKVQFNNINVKGPHTLQQTGPDGKSVSNENCVWVAATGGTSGIAGVIWDNAPKIINSTPYLLRVYNYALDIMRPFSNAVTSTINDLMTMGSAQLNPAGSGIVNALVQYRTDTVAAAGDIRYFQNINDEFGNKCENVKCKSASVINSLYKYYAQNMGSDSHSNKYKLKELIRTGMTDDENYCDFTFTVDNYQFQLGGSFPPVTPVNSVTSGLRCKTRRTPFSCNFSIETCSYINPTPTLSDIKAIPNKFIQTLSLGSNPTSEGSTLSLGSNPTSGGSTTDITTAALDASGSQSLLQPPNGRKLLRSIDYIDCSSRYGGGGINKTLTLCENKTFAKLPGSLMLVPSGWAAGTLPPGITLRVVPPSLSTVGGLVPYTIVSFAGASQNNLFEYRITTENTLDFNETFIRAGFYKESDDSIQLAYLVPADTASSPNAFLRTNPNFAALAVQFKEYWNNVFANNKTGNKIGTIAGYYTNVAEDSITFVADSATFGPLGKYDIEKYYSTALYKVFFRIPYQDTSGTTRPFIYKVFPLPKDSHDLQGSSGNLGTMTTLSTGGASSDPTADYVIRQPIQIMRLGIFRSFKFTVTKVAQDTPIEGGSSRTRAEISRIYFYKASLSSGTSSYTFSNVFSLNPNVTLEETQAPTTYTRTSNRACGIGYYSDGNMGCIPTNFYREVLNPAMITTNKYVPRLRLDVNKSMTIDFMQINAVNAFSFIIGSSFNRPLQWRLQGSINNIDWIDLHIQNTDFPYATTAGSGRLLSFITPGYFMFSFNYDNGERLNSSHTSTQLAQYTRMTEETTEGFKDSEPNKPRMRNLRWKILETQKPNAPYVHVSMLRFFTGAGLVPISVIKISNPHGSRRSAANGPSAALSDEEGKRWIDYNKSELLITFDLAKLPSNLINGFQFTVPSGLADAKDYFPARWLLEGSYDGRIWVTIHKKSDRARIIGNASPIYKFNQSI</sequence>
<keyword evidence="2" id="KW-1133">Transmembrane helix</keyword>
<organism evidence="3">
    <name type="scientific">viral metagenome</name>
    <dbReference type="NCBI Taxonomy" id="1070528"/>
    <lineage>
        <taxon>unclassified sequences</taxon>
        <taxon>metagenomes</taxon>
        <taxon>organismal metagenomes</taxon>
    </lineage>
</organism>
<accession>A0A6C0K643</accession>
<protein>
    <submittedName>
        <fullName evidence="3">Uncharacterized protein</fullName>
    </submittedName>
</protein>